<accession>A0A7W9WTR9</accession>
<feature type="signal peptide" evidence="1">
    <location>
        <begin position="1"/>
        <end position="29"/>
    </location>
</feature>
<dbReference type="RefSeq" id="WP_183725180.1">
    <property type="nucleotide sequence ID" value="NZ_JACHBW010000009.1"/>
</dbReference>
<keyword evidence="3" id="KW-1185">Reference proteome</keyword>
<protein>
    <recommendedName>
        <fullName evidence="4">Phenol degradation protein meta</fullName>
    </recommendedName>
</protein>
<dbReference type="InterPro" id="IPR025737">
    <property type="entry name" value="FApF"/>
</dbReference>
<evidence type="ECO:0000256" key="1">
    <source>
        <dbReference type="SAM" id="SignalP"/>
    </source>
</evidence>
<dbReference type="Proteomes" id="UP000571554">
    <property type="component" value="Unassembled WGS sequence"/>
</dbReference>
<gene>
    <name evidence="2" type="ORF">F4827_003487</name>
</gene>
<evidence type="ECO:0000313" key="2">
    <source>
        <dbReference type="EMBL" id="MBB6103632.1"/>
    </source>
</evidence>
<evidence type="ECO:0008006" key="4">
    <source>
        <dbReference type="Google" id="ProtNLM"/>
    </source>
</evidence>
<evidence type="ECO:0000313" key="3">
    <source>
        <dbReference type="Proteomes" id="UP000571554"/>
    </source>
</evidence>
<comment type="caution">
    <text evidence="2">The sequence shown here is derived from an EMBL/GenBank/DDBJ whole genome shotgun (WGS) entry which is preliminary data.</text>
</comment>
<name>A0A7W9WTR9_9BURK</name>
<keyword evidence="1" id="KW-0732">Signal</keyword>
<dbReference type="Pfam" id="PF13557">
    <property type="entry name" value="Phenol_MetA_deg"/>
    <property type="match status" value="1"/>
</dbReference>
<feature type="chain" id="PRO_5031134255" description="Phenol degradation protein meta" evidence="1">
    <location>
        <begin position="30"/>
        <end position="303"/>
    </location>
</feature>
<proteinExistence type="predicted"/>
<dbReference type="AlphaFoldDB" id="A0A7W9WTR9"/>
<dbReference type="EMBL" id="JACHBW010000009">
    <property type="protein sequence ID" value="MBB6103632.1"/>
    <property type="molecule type" value="Genomic_DNA"/>
</dbReference>
<sequence>METQTLKAVASFAIRIITLSAALAGVADATEGGGTVVPIGVQTIASGVLQDPGDYLLNYNTWIYASSFPNNDGKNSLPDGNLRVQAHSLRYLHVFENFKIAGGDTAFEIASAYVDSNLGSLYANGHNSGIGDTSLGPSIGWHSATFHQMVSLLAVLPTGSYEATRAVNVGRNYYALQADYAASWFFARGWELSGMFKMIFNAKNHSDGYKSGIETDLDYALNYHMPYGFFAGAGGYWHNQLTNDTLNGNLVDSNGYRVRDIAVGPQIGWGTQKYGGYLAWQHQVYARNTSKGDLLWLNAFVKF</sequence>
<reference evidence="2 3" key="1">
    <citation type="submission" date="2020-08" db="EMBL/GenBank/DDBJ databases">
        <title>Above-ground endophytic microbial communities from plants in different locations in the United States.</title>
        <authorList>
            <person name="Frank C."/>
        </authorList>
    </citation>
    <scope>NUCLEOTIDE SEQUENCE [LARGE SCALE GENOMIC DNA]</scope>
    <source>
        <strain evidence="2 3">WP4_2_2</strain>
    </source>
</reference>
<organism evidence="2 3">
    <name type="scientific">Paraburkholderia bannensis</name>
    <dbReference type="NCBI Taxonomy" id="765414"/>
    <lineage>
        <taxon>Bacteria</taxon>
        <taxon>Pseudomonadati</taxon>
        <taxon>Pseudomonadota</taxon>
        <taxon>Betaproteobacteria</taxon>
        <taxon>Burkholderiales</taxon>
        <taxon>Burkholderiaceae</taxon>
        <taxon>Paraburkholderia</taxon>
    </lineage>
</organism>